<accession>A0A0V7ZFR1</accession>
<dbReference type="RefSeq" id="WP_027841566.1">
    <property type="nucleotide sequence ID" value="NZ_LMTZ01000140.1"/>
</dbReference>
<reference evidence="1 2" key="1">
    <citation type="journal article" date="2015" name="Genome Announc.">
        <title>Draft Genome of the Euendolithic (true boring) Cyanobacterium Mastigocoleus testarum strain BC008.</title>
        <authorList>
            <person name="Guida B.S."/>
            <person name="Garcia-Pichel F."/>
        </authorList>
    </citation>
    <scope>NUCLEOTIDE SEQUENCE [LARGE SCALE GENOMIC DNA]</scope>
    <source>
        <strain evidence="1 2">BC008</strain>
    </source>
</reference>
<dbReference type="OrthoDB" id="482635at2"/>
<proteinExistence type="predicted"/>
<dbReference type="EMBL" id="LMTZ01000140">
    <property type="protein sequence ID" value="KST63281.1"/>
    <property type="molecule type" value="Genomic_DNA"/>
</dbReference>
<evidence type="ECO:0000313" key="1">
    <source>
        <dbReference type="EMBL" id="KST63281.1"/>
    </source>
</evidence>
<keyword evidence="2" id="KW-1185">Reference proteome</keyword>
<gene>
    <name evidence="1" type="ORF">BC008_39030</name>
</gene>
<name>A0A0V7ZFR1_9CYAN</name>
<comment type="caution">
    <text evidence="1">The sequence shown here is derived from an EMBL/GenBank/DDBJ whole genome shotgun (WGS) entry which is preliminary data.</text>
</comment>
<organism evidence="1 2">
    <name type="scientific">Mastigocoleus testarum BC008</name>
    <dbReference type="NCBI Taxonomy" id="371196"/>
    <lineage>
        <taxon>Bacteria</taxon>
        <taxon>Bacillati</taxon>
        <taxon>Cyanobacteriota</taxon>
        <taxon>Cyanophyceae</taxon>
        <taxon>Nostocales</taxon>
        <taxon>Hapalosiphonaceae</taxon>
        <taxon>Mastigocoleus</taxon>
    </lineage>
</organism>
<dbReference type="AlphaFoldDB" id="A0A0V7ZFR1"/>
<dbReference type="Proteomes" id="UP000053372">
    <property type="component" value="Unassembled WGS sequence"/>
</dbReference>
<protein>
    <submittedName>
        <fullName evidence="1">Uncharacterized protein</fullName>
    </submittedName>
</protein>
<sequence length="247" mass="28807">MDIKLGFGEIPKPQYIFVSRENDYCWYKLGEEEKHLPIYDKALTGIVTKIEVGKKIETSFGESEKTDLHVLADKPYIVRSGSDSYFSKSLLLSLNALNVEELQRPVTITVNPGDKKVVFCRIYDPLIYRAFEISWEEHKDINWEALGQKVSTKIDYVYNKQAQSVKNEHQKQISVTSISSAQKLTTELRNELIAQTDIYLAQIHWTSQQGQDFLQQKYRKRSRQQLTDEELLDFIDYLKLHPNHLKC</sequence>
<evidence type="ECO:0000313" key="2">
    <source>
        <dbReference type="Proteomes" id="UP000053372"/>
    </source>
</evidence>